<dbReference type="HOGENOM" id="CLU_453217_0_0_12"/>
<evidence type="ECO:0000256" key="1">
    <source>
        <dbReference type="SAM" id="Phobius"/>
    </source>
</evidence>
<keyword evidence="1" id="KW-0812">Transmembrane</keyword>
<organism evidence="2 3">
    <name type="scientific">Borrelia anserina BA2</name>
    <dbReference type="NCBI Taxonomy" id="1313293"/>
    <lineage>
        <taxon>Bacteria</taxon>
        <taxon>Pseudomonadati</taxon>
        <taxon>Spirochaetota</taxon>
        <taxon>Spirochaetia</taxon>
        <taxon>Spirochaetales</taxon>
        <taxon>Borreliaceae</taxon>
        <taxon>Borrelia</taxon>
    </lineage>
</organism>
<gene>
    <name evidence="2" type="ORF">BAN_0062600</name>
</gene>
<protein>
    <submittedName>
        <fullName evidence="2">Uncharacterized protein</fullName>
    </submittedName>
</protein>
<keyword evidence="1" id="KW-0472">Membrane</keyword>
<dbReference type="EMBL" id="CP005829">
    <property type="protein sequence ID" value="AHH08503.1"/>
    <property type="molecule type" value="Genomic_DNA"/>
</dbReference>
<keyword evidence="1" id="KW-1133">Transmembrane helix</keyword>
<evidence type="ECO:0000313" key="3">
    <source>
        <dbReference type="Proteomes" id="UP000019262"/>
    </source>
</evidence>
<accession>W5SPF4</accession>
<evidence type="ECO:0000313" key="2">
    <source>
        <dbReference type="EMBL" id="AHH08503.1"/>
    </source>
</evidence>
<dbReference type="eggNOG" id="ENOG50346PZ">
    <property type="taxonomic scope" value="Bacteria"/>
</dbReference>
<name>W5SPF4_BORAN</name>
<sequence length="609" mass="71132">MLLILDDMNKYLSLSVFYLLIGILFLFLVIFIQFRDLNLNIFLLKDLKFLVSNRVEDNQYVLDNLTLSIRGIKINLSKTKPLIIPENDLHLYPISYKVQDNAIYVYFENNIFLLFSFDSDNNFNVSSNLSKKLLMSYEIEDDYKVLFDKNIIIKGSGSHFDVSLGKHSQMSEREISVSPQEVFQIGNLVEESRTSEELVFKGHSRDIKLDVNSNLIYSLIRKVSKENFNLALIRFRDKAYASWSDKSSFSVEKGGWRRGDVYFFDEDIFIYLLAESLTRPNYEDIFSKLKSLVSLNENHLTYLSASYYVDADKIDKFFHYLSVNKTFINSLETDKLLRYLKEDSYLLEKIFLSENVSILNDALNILREPEVILTSGFNLIQAYNVLSNYIIFLQFDNNSFVLDKLKEELIKFVSTLFSVTSDGKVYVSGNKNDLSWDFEYTLKIAGLIKRLAAQLGCDLILDLAFNAIYYSLLKPDIDKIPYENYYADIVENDYIPKFSLFPNLGVGHWIYGASKIVNFKFSDTFYSIDFNHSLNSPGYFFFKGIPRPTLVRFRNIDWFTDPQFYIYSDGWRYYLDNNILVLKITPKKSDDTKILLRFDDLEVFGKINE</sequence>
<feature type="transmembrane region" description="Helical" evidence="1">
    <location>
        <begin position="12"/>
        <end position="34"/>
    </location>
</feature>
<dbReference type="PATRIC" id="fig|1313293.3.peg.548"/>
<dbReference type="AlphaFoldDB" id="W5SPF4"/>
<dbReference type="Proteomes" id="UP000019262">
    <property type="component" value="Chromosome"/>
</dbReference>
<proteinExistence type="predicted"/>
<reference evidence="2 3" key="1">
    <citation type="submission" date="2013-04" db="EMBL/GenBank/DDBJ databases">
        <title>Comparative Genomics of Relapsing Fever Spirochetes.</title>
        <authorList>
            <person name="Schwan T.G."/>
            <person name="Raffel S.J."/>
            <person name="Porcella S.F."/>
            <person name="Martens C.A."/>
            <person name="Bruno D.P."/>
            <person name="Rickefs S.M."/>
            <person name="Barbian K.B."/>
        </authorList>
    </citation>
    <scope>NUCLEOTIDE SEQUENCE [LARGE SCALE GENOMIC DNA]</scope>
    <source>
        <strain evidence="2 3">BA2</strain>
    </source>
</reference>